<keyword evidence="4" id="KW-1185">Reference proteome</keyword>
<dbReference type="AlphaFoldDB" id="A0A6L6J4L8"/>
<accession>A0A6L6J4L8</accession>
<keyword evidence="1" id="KW-0732">Signal</keyword>
<dbReference type="PANTHER" id="PTHR35535:SF1">
    <property type="entry name" value="HEAT SHOCK PROTEIN HSLJ"/>
    <property type="match status" value="1"/>
</dbReference>
<dbReference type="InterPro" id="IPR038670">
    <property type="entry name" value="HslJ-like_sf"/>
</dbReference>
<dbReference type="Proteomes" id="UP000478740">
    <property type="component" value="Unassembled WGS sequence"/>
</dbReference>
<evidence type="ECO:0000256" key="1">
    <source>
        <dbReference type="SAM" id="SignalP"/>
    </source>
</evidence>
<dbReference type="InterPro" id="IPR053147">
    <property type="entry name" value="Hsp_HslJ-like"/>
</dbReference>
<protein>
    <submittedName>
        <fullName evidence="3">META domain-containing protein</fullName>
    </submittedName>
</protein>
<reference evidence="3 4" key="1">
    <citation type="submission" date="2019-11" db="EMBL/GenBank/DDBJ databases">
        <authorList>
            <person name="Dong K."/>
        </authorList>
    </citation>
    <scope>NUCLEOTIDE SEQUENCE [LARGE SCALE GENOMIC DNA]</scope>
    <source>
        <strain evidence="3 4">DK608</strain>
    </source>
</reference>
<feature type="domain" description="DUF306" evidence="2">
    <location>
        <begin position="31"/>
        <end position="126"/>
    </location>
</feature>
<organism evidence="3 4">
    <name type="scientific">Paracoccus shanxieyensis</name>
    <dbReference type="NCBI Taxonomy" id="2675752"/>
    <lineage>
        <taxon>Bacteria</taxon>
        <taxon>Pseudomonadati</taxon>
        <taxon>Pseudomonadota</taxon>
        <taxon>Alphaproteobacteria</taxon>
        <taxon>Rhodobacterales</taxon>
        <taxon>Paracoccaceae</taxon>
        <taxon>Paracoccus</taxon>
    </lineage>
</organism>
<evidence type="ECO:0000313" key="3">
    <source>
        <dbReference type="EMBL" id="MTH65707.1"/>
    </source>
</evidence>
<dbReference type="PROSITE" id="PS51257">
    <property type="entry name" value="PROKAR_LIPOPROTEIN"/>
    <property type="match status" value="1"/>
</dbReference>
<sequence length="140" mass="14495">MTRILTLSAALAAVTALAACEPAAPSDPAHNIPTGQYVLVGIGSDTVPQRNVGLTINADGSISGQAPCNHYTATQTAEPPAFALSPVTNTRMACSGRAAELENRYFAALAQANGIKYEGGVLAITGPTYLTFEPGYRKDQ</sequence>
<gene>
    <name evidence="3" type="ORF">GL284_15655</name>
</gene>
<name>A0A6L6J4L8_9RHOB</name>
<feature type="signal peptide" evidence="1">
    <location>
        <begin position="1"/>
        <end position="18"/>
    </location>
</feature>
<dbReference type="Gene3D" id="2.40.128.270">
    <property type="match status" value="1"/>
</dbReference>
<dbReference type="InterPro" id="IPR005184">
    <property type="entry name" value="DUF306_Meta_HslJ"/>
</dbReference>
<dbReference type="EMBL" id="WMII01000016">
    <property type="protein sequence ID" value="MTH65707.1"/>
    <property type="molecule type" value="Genomic_DNA"/>
</dbReference>
<evidence type="ECO:0000313" key="4">
    <source>
        <dbReference type="Proteomes" id="UP000478740"/>
    </source>
</evidence>
<proteinExistence type="predicted"/>
<evidence type="ECO:0000259" key="2">
    <source>
        <dbReference type="Pfam" id="PF03724"/>
    </source>
</evidence>
<dbReference type="Pfam" id="PF03724">
    <property type="entry name" value="META"/>
    <property type="match status" value="1"/>
</dbReference>
<dbReference type="RefSeq" id="WP_155045587.1">
    <property type="nucleotide sequence ID" value="NZ_WMIH01000016.1"/>
</dbReference>
<dbReference type="PANTHER" id="PTHR35535">
    <property type="entry name" value="HEAT SHOCK PROTEIN HSLJ"/>
    <property type="match status" value="1"/>
</dbReference>
<comment type="caution">
    <text evidence="3">The sequence shown here is derived from an EMBL/GenBank/DDBJ whole genome shotgun (WGS) entry which is preliminary data.</text>
</comment>
<feature type="chain" id="PRO_5026656367" evidence="1">
    <location>
        <begin position="19"/>
        <end position="140"/>
    </location>
</feature>